<reference evidence="2 3" key="1">
    <citation type="journal article" date="2023" name="G3 (Bethesda)">
        <title>A chromosome-length genome assembly and annotation of blackberry (Rubus argutus, cv. 'Hillquist').</title>
        <authorList>
            <person name="Bruna T."/>
            <person name="Aryal R."/>
            <person name="Dudchenko O."/>
            <person name="Sargent D.J."/>
            <person name="Mead D."/>
            <person name="Buti M."/>
            <person name="Cavallini A."/>
            <person name="Hytonen T."/>
            <person name="Andres J."/>
            <person name="Pham M."/>
            <person name="Weisz D."/>
            <person name="Mascagni F."/>
            <person name="Usai G."/>
            <person name="Natali L."/>
            <person name="Bassil N."/>
            <person name="Fernandez G.E."/>
            <person name="Lomsadze A."/>
            <person name="Armour M."/>
            <person name="Olukolu B."/>
            <person name="Poorten T."/>
            <person name="Britton C."/>
            <person name="Davik J."/>
            <person name="Ashrafi H."/>
            <person name="Aiden E.L."/>
            <person name="Borodovsky M."/>
            <person name="Worthington M."/>
        </authorList>
    </citation>
    <scope>NUCLEOTIDE SEQUENCE [LARGE SCALE GENOMIC DNA]</scope>
    <source>
        <strain evidence="2">PI 553951</strain>
    </source>
</reference>
<dbReference type="Proteomes" id="UP001457282">
    <property type="component" value="Unassembled WGS sequence"/>
</dbReference>
<dbReference type="AlphaFoldDB" id="A0AAW1X963"/>
<organism evidence="2 3">
    <name type="scientific">Rubus argutus</name>
    <name type="common">Southern blackberry</name>
    <dbReference type="NCBI Taxonomy" id="59490"/>
    <lineage>
        <taxon>Eukaryota</taxon>
        <taxon>Viridiplantae</taxon>
        <taxon>Streptophyta</taxon>
        <taxon>Embryophyta</taxon>
        <taxon>Tracheophyta</taxon>
        <taxon>Spermatophyta</taxon>
        <taxon>Magnoliopsida</taxon>
        <taxon>eudicotyledons</taxon>
        <taxon>Gunneridae</taxon>
        <taxon>Pentapetalae</taxon>
        <taxon>rosids</taxon>
        <taxon>fabids</taxon>
        <taxon>Rosales</taxon>
        <taxon>Rosaceae</taxon>
        <taxon>Rosoideae</taxon>
        <taxon>Rosoideae incertae sedis</taxon>
        <taxon>Rubus</taxon>
    </lineage>
</organism>
<dbReference type="InterPro" id="IPR040336">
    <property type="entry name" value="At1g61900-like"/>
</dbReference>
<dbReference type="PANTHER" id="PTHR33831:SF4">
    <property type="entry name" value="GPI-ANCHORED PROTEIN"/>
    <property type="match status" value="1"/>
</dbReference>
<evidence type="ECO:0000313" key="3">
    <source>
        <dbReference type="Proteomes" id="UP001457282"/>
    </source>
</evidence>
<comment type="caution">
    <text evidence="2">The sequence shown here is derived from an EMBL/GenBank/DDBJ whole genome shotgun (WGS) entry which is preliminary data.</text>
</comment>
<protein>
    <recommendedName>
        <fullName evidence="1">SPARK domain-containing protein</fullName>
    </recommendedName>
</protein>
<feature type="domain" description="SPARK" evidence="1">
    <location>
        <begin position="71"/>
        <end position="226"/>
    </location>
</feature>
<evidence type="ECO:0000259" key="1">
    <source>
        <dbReference type="Pfam" id="PF19160"/>
    </source>
</evidence>
<dbReference type="InterPro" id="IPR043891">
    <property type="entry name" value="SPARK"/>
</dbReference>
<proteinExistence type="predicted"/>
<evidence type="ECO:0000313" key="2">
    <source>
        <dbReference type="EMBL" id="KAK9932235.1"/>
    </source>
</evidence>
<name>A0AAW1X963_RUBAR</name>
<keyword evidence="3" id="KW-1185">Reference proteome</keyword>
<gene>
    <name evidence="2" type="ORF">M0R45_019481</name>
</gene>
<dbReference type="PANTHER" id="PTHR33831">
    <property type="entry name" value="GPI-ANCHORED PROTEIN"/>
    <property type="match status" value="1"/>
</dbReference>
<dbReference type="Pfam" id="PF19160">
    <property type="entry name" value="SPARK"/>
    <property type="match status" value="1"/>
</dbReference>
<dbReference type="EMBL" id="JBEDUW010000004">
    <property type="protein sequence ID" value="KAK9932235.1"/>
    <property type="molecule type" value="Genomic_DNA"/>
</dbReference>
<accession>A0AAW1X963</accession>
<dbReference type="GO" id="GO:0005886">
    <property type="term" value="C:plasma membrane"/>
    <property type="evidence" value="ECO:0007669"/>
    <property type="project" value="TreeGrafter"/>
</dbReference>
<sequence length="382" mass="41762">MYCEIDTVSHLKGSLCCQLLLFFIWLSSFSRCCGIGYEKYHPAVIPHYPDPDEPFPPMYPTFPTRYEPVLTGKCPVKFSAISSIMDKTASDCSQPLAALVGNVICCPQLSSLIRIFQGLYSLNSAKLVLQNSVASDCFTDIISILASRGANSTIPTLCSVKSSNLTGGSCPVQDVYTFEKTVNTSRLLEACTTVDPLKECCRPICQPAIMDAALQISGKQLTLDENKNLVGEPNHIDTLSDCKGVVYAYLSRKLSPDVVNTAFRILSACKVNKVCPLDFKQPLEGGVMTNIYDLCDVDLKDFSIQAYGQQSKKVISVIAVVHFHHGPSSSSISSVSLCGPEMSLPAYQHQRLLKTLVCCRCGGELKFLVPIISFLVFGTLLY</sequence>